<feature type="transmembrane region" description="Helical" evidence="4">
    <location>
        <begin position="88"/>
        <end position="110"/>
    </location>
</feature>
<keyword evidence="7" id="KW-1185">Reference proteome</keyword>
<dbReference type="GO" id="GO:0052621">
    <property type="term" value="F:diguanylate cyclase activity"/>
    <property type="evidence" value="ECO:0007669"/>
    <property type="project" value="UniProtKB-EC"/>
</dbReference>
<organism evidence="6 7">
    <name type="scientific">Acinetobacter stercoris</name>
    <dbReference type="NCBI Taxonomy" id="2126983"/>
    <lineage>
        <taxon>Bacteria</taxon>
        <taxon>Pseudomonadati</taxon>
        <taxon>Pseudomonadota</taxon>
        <taxon>Gammaproteobacteria</taxon>
        <taxon>Moraxellales</taxon>
        <taxon>Moraxellaceae</taxon>
        <taxon>Acinetobacter</taxon>
    </lineage>
</organism>
<feature type="transmembrane region" description="Helical" evidence="4">
    <location>
        <begin position="122"/>
        <end position="146"/>
    </location>
</feature>
<sequence length="485" mass="54734">MAIFTQLHSQKMKVNTRSFIVIGIIIFLCALLGILGRPLSFLATLWVANAVLLGVFLRYPNFLNVGGWLGSFTGYMAADLITGNDFTLTLFLTLANMANVFVSLIIIKSFRLDYTQYNKGLTFLYLFLLNAFGGCLVGALFAVSTIPYVPNTFMQLDRIWTDFGMWWTGEILNIITFLPIILALPSKKIIQQYYKKIKQQPFQIKQVLPLCAVIISVVFAHFFIGPGSIMFPIAALIWASLSYNLFYVTIINCFVVTFLYTSLSAFYIAESSDAYLATAISIRIGLFMLALGPLTLSIISLNRQKLYHQILYLANHDSLTTTLNRRFFYEESERVVASSSNKKIAESISILLLDLDHFKKINDLYGHHIGDFVLQNFTTIVKSNLRNQDLFGRLGGEEFAILLKNLSLQQSIQIAERICDAVYNTPILLENGECISISVSIGLSHQTMPHYVPFQQLINRADHALYQAKEKGRNQLCVDYNLGMI</sequence>
<name>A0A2U3N3Q4_9GAMM</name>
<comment type="cofactor">
    <cofactor evidence="1">
        <name>Mg(2+)</name>
        <dbReference type="ChEBI" id="CHEBI:18420"/>
    </cofactor>
</comment>
<evidence type="ECO:0000256" key="4">
    <source>
        <dbReference type="SAM" id="Phobius"/>
    </source>
</evidence>
<dbReference type="InterPro" id="IPR000160">
    <property type="entry name" value="GGDEF_dom"/>
</dbReference>
<dbReference type="Pfam" id="PF00990">
    <property type="entry name" value="GGDEF"/>
    <property type="match status" value="1"/>
</dbReference>
<keyword evidence="4" id="KW-0812">Transmembrane</keyword>
<protein>
    <recommendedName>
        <fullName evidence="2">diguanylate cyclase</fullName>
        <ecNumber evidence="2">2.7.7.65</ecNumber>
    </recommendedName>
</protein>
<dbReference type="EMBL" id="OOGT01000258">
    <property type="protein sequence ID" value="SPL72316.1"/>
    <property type="molecule type" value="Genomic_DNA"/>
</dbReference>
<feature type="transmembrane region" description="Helical" evidence="4">
    <location>
        <begin position="280"/>
        <end position="301"/>
    </location>
</feature>
<dbReference type="PROSITE" id="PS50887">
    <property type="entry name" value="GGDEF"/>
    <property type="match status" value="1"/>
</dbReference>
<feature type="transmembrane region" description="Helical" evidence="4">
    <location>
        <begin position="166"/>
        <end position="186"/>
    </location>
</feature>
<dbReference type="InterPro" id="IPR050469">
    <property type="entry name" value="Diguanylate_Cyclase"/>
</dbReference>
<dbReference type="PANTHER" id="PTHR45138:SF9">
    <property type="entry name" value="DIGUANYLATE CYCLASE DGCM-RELATED"/>
    <property type="match status" value="1"/>
</dbReference>
<dbReference type="PANTHER" id="PTHR45138">
    <property type="entry name" value="REGULATORY COMPONENTS OF SENSORY TRANSDUCTION SYSTEM"/>
    <property type="match status" value="1"/>
</dbReference>
<feature type="transmembrane region" description="Helical" evidence="4">
    <location>
        <begin position="41"/>
        <end position="57"/>
    </location>
</feature>
<comment type="catalytic activity">
    <reaction evidence="3">
        <text>2 GTP = 3',3'-c-di-GMP + 2 diphosphate</text>
        <dbReference type="Rhea" id="RHEA:24898"/>
        <dbReference type="ChEBI" id="CHEBI:33019"/>
        <dbReference type="ChEBI" id="CHEBI:37565"/>
        <dbReference type="ChEBI" id="CHEBI:58805"/>
        <dbReference type="EC" id="2.7.7.65"/>
    </reaction>
</comment>
<evidence type="ECO:0000256" key="3">
    <source>
        <dbReference type="ARBA" id="ARBA00034247"/>
    </source>
</evidence>
<dbReference type="Gene3D" id="3.30.70.270">
    <property type="match status" value="1"/>
</dbReference>
<dbReference type="FunCoup" id="A0A2U3N3Q4">
    <property type="interactions" value="30"/>
</dbReference>
<reference evidence="7" key="1">
    <citation type="submission" date="2018-03" db="EMBL/GenBank/DDBJ databases">
        <authorList>
            <person name="Blom J."/>
        </authorList>
    </citation>
    <scope>NUCLEOTIDE SEQUENCE [LARGE SCALE GENOMIC DNA]</scope>
    <source>
        <strain evidence="7">KPC-SM-21</strain>
    </source>
</reference>
<feature type="transmembrane region" description="Helical" evidence="4">
    <location>
        <begin position="62"/>
        <end position="82"/>
    </location>
</feature>
<proteinExistence type="predicted"/>
<dbReference type="InParanoid" id="A0A2U3N3Q4"/>
<feature type="transmembrane region" description="Helical" evidence="4">
    <location>
        <begin position="18"/>
        <end position="35"/>
    </location>
</feature>
<evidence type="ECO:0000313" key="6">
    <source>
        <dbReference type="EMBL" id="SPL72316.1"/>
    </source>
</evidence>
<dbReference type="CDD" id="cd01949">
    <property type="entry name" value="GGDEF"/>
    <property type="match status" value="1"/>
</dbReference>
<dbReference type="SMART" id="SM00267">
    <property type="entry name" value="GGDEF"/>
    <property type="match status" value="1"/>
</dbReference>
<dbReference type="AlphaFoldDB" id="A0A2U3N3Q4"/>
<dbReference type="FunFam" id="3.30.70.270:FF:000001">
    <property type="entry name" value="Diguanylate cyclase domain protein"/>
    <property type="match status" value="1"/>
</dbReference>
<keyword evidence="4" id="KW-1133">Transmembrane helix</keyword>
<evidence type="ECO:0000259" key="5">
    <source>
        <dbReference type="PROSITE" id="PS50887"/>
    </source>
</evidence>
<dbReference type="SUPFAM" id="SSF55073">
    <property type="entry name" value="Nucleotide cyclase"/>
    <property type="match status" value="1"/>
</dbReference>
<dbReference type="Proteomes" id="UP000245974">
    <property type="component" value="Unassembled WGS sequence"/>
</dbReference>
<dbReference type="NCBIfam" id="TIGR00254">
    <property type="entry name" value="GGDEF"/>
    <property type="match status" value="1"/>
</dbReference>
<gene>
    <name evidence="6" type="primary">pleD_2</name>
    <name evidence="6" type="ORF">KPC_3494</name>
</gene>
<evidence type="ECO:0000256" key="1">
    <source>
        <dbReference type="ARBA" id="ARBA00001946"/>
    </source>
</evidence>
<evidence type="ECO:0000313" key="7">
    <source>
        <dbReference type="Proteomes" id="UP000245974"/>
    </source>
</evidence>
<keyword evidence="4" id="KW-0472">Membrane</keyword>
<dbReference type="EC" id="2.7.7.65" evidence="2"/>
<feature type="domain" description="GGDEF" evidence="5">
    <location>
        <begin position="346"/>
        <end position="481"/>
    </location>
</feature>
<feature type="transmembrane region" description="Helical" evidence="4">
    <location>
        <begin position="207"/>
        <end position="239"/>
    </location>
</feature>
<feature type="transmembrane region" description="Helical" evidence="4">
    <location>
        <begin position="245"/>
        <end position="268"/>
    </location>
</feature>
<evidence type="ECO:0000256" key="2">
    <source>
        <dbReference type="ARBA" id="ARBA00012528"/>
    </source>
</evidence>
<dbReference type="InterPro" id="IPR043128">
    <property type="entry name" value="Rev_trsase/Diguanyl_cyclase"/>
</dbReference>
<accession>A0A2U3N3Q4</accession>
<dbReference type="InterPro" id="IPR029787">
    <property type="entry name" value="Nucleotide_cyclase"/>
</dbReference>